<evidence type="ECO:0000256" key="1">
    <source>
        <dbReference type="SAM" id="MobiDB-lite"/>
    </source>
</evidence>
<proteinExistence type="predicted"/>
<dbReference type="Proteomes" id="UP001596180">
    <property type="component" value="Unassembled WGS sequence"/>
</dbReference>
<comment type="caution">
    <text evidence="2">The sequence shown here is derived from an EMBL/GenBank/DDBJ whole genome shotgun (WGS) entry which is preliminary data.</text>
</comment>
<evidence type="ECO:0000313" key="3">
    <source>
        <dbReference type="Proteomes" id="UP001596180"/>
    </source>
</evidence>
<protein>
    <submittedName>
        <fullName evidence="2">Uncharacterized protein</fullName>
    </submittedName>
</protein>
<reference evidence="3" key="1">
    <citation type="journal article" date="2019" name="Int. J. Syst. Evol. Microbiol.">
        <title>The Global Catalogue of Microorganisms (GCM) 10K type strain sequencing project: providing services to taxonomists for standard genome sequencing and annotation.</title>
        <authorList>
            <consortium name="The Broad Institute Genomics Platform"/>
            <consortium name="The Broad Institute Genome Sequencing Center for Infectious Disease"/>
            <person name="Wu L."/>
            <person name="Ma J."/>
        </authorList>
    </citation>
    <scope>NUCLEOTIDE SEQUENCE [LARGE SCALE GENOMIC DNA]</scope>
    <source>
        <strain evidence="3">JCM 10411</strain>
    </source>
</reference>
<evidence type="ECO:0000313" key="2">
    <source>
        <dbReference type="EMBL" id="MFC5853602.1"/>
    </source>
</evidence>
<sequence length="115" mass="11932">MATIARGQSTGTPAMASVGEGVDHLDAASIGGVDQQGDVVEGTGGAGRLGDSGHCSDSSDDALLALDGEEHGGRRVERIAKSLVRRHGSPWSSMAGRVRLITLARRRKTTHPFLT</sequence>
<gene>
    <name evidence="2" type="ORF">ACFPZI_17845</name>
</gene>
<dbReference type="EMBL" id="JBHSOA010000036">
    <property type="protein sequence ID" value="MFC5853602.1"/>
    <property type="molecule type" value="Genomic_DNA"/>
</dbReference>
<keyword evidence="3" id="KW-1185">Reference proteome</keyword>
<feature type="region of interest" description="Disordered" evidence="1">
    <location>
        <begin position="30"/>
        <end position="61"/>
    </location>
</feature>
<organism evidence="2 3">
    <name type="scientific">Streptomyces chlorus</name>
    <dbReference type="NCBI Taxonomy" id="887452"/>
    <lineage>
        <taxon>Bacteria</taxon>
        <taxon>Bacillati</taxon>
        <taxon>Actinomycetota</taxon>
        <taxon>Actinomycetes</taxon>
        <taxon>Kitasatosporales</taxon>
        <taxon>Streptomycetaceae</taxon>
        <taxon>Streptomyces</taxon>
    </lineage>
</organism>
<feature type="compositionally biased region" description="Low complexity" evidence="1">
    <location>
        <begin position="31"/>
        <end position="41"/>
    </location>
</feature>
<dbReference type="RefSeq" id="WP_381364135.1">
    <property type="nucleotide sequence ID" value="NZ_JBHSOA010000036.1"/>
</dbReference>
<name>A0ABW1DY77_9ACTN</name>
<feature type="compositionally biased region" description="Low complexity" evidence="1">
    <location>
        <begin position="52"/>
        <end position="61"/>
    </location>
</feature>
<accession>A0ABW1DY77</accession>